<comment type="similarity">
    <text evidence="2">Belongs to the mannose-6-phosphate isomerase type 1 family.</text>
</comment>
<dbReference type="SUPFAM" id="SSF51182">
    <property type="entry name" value="RmlC-like cupins"/>
    <property type="match status" value="1"/>
</dbReference>
<dbReference type="EC" id="5.3.1.8" evidence="3"/>
<dbReference type="PANTHER" id="PTHR10309:SF0">
    <property type="entry name" value="MANNOSE-6-PHOSPHATE ISOMERASE"/>
    <property type="match status" value="1"/>
</dbReference>
<feature type="binding site" evidence="8">
    <location>
        <position position="254"/>
    </location>
    <ligand>
        <name>Zn(2+)</name>
        <dbReference type="ChEBI" id="CHEBI:29105"/>
    </ligand>
</feature>
<dbReference type="GO" id="GO:0005829">
    <property type="term" value="C:cytosol"/>
    <property type="evidence" value="ECO:0007669"/>
    <property type="project" value="TreeGrafter"/>
</dbReference>
<dbReference type="Proteomes" id="UP000198983">
    <property type="component" value="Chromosome I"/>
</dbReference>
<evidence type="ECO:0000256" key="2">
    <source>
        <dbReference type="ARBA" id="ARBA00010772"/>
    </source>
</evidence>
<dbReference type="GO" id="GO:0009298">
    <property type="term" value="P:GDP-mannose biosynthetic process"/>
    <property type="evidence" value="ECO:0007669"/>
    <property type="project" value="InterPro"/>
</dbReference>
<dbReference type="PANTHER" id="PTHR10309">
    <property type="entry name" value="MANNOSE-6-PHOSPHATE ISOMERASE"/>
    <property type="match status" value="1"/>
</dbReference>
<evidence type="ECO:0000259" key="9">
    <source>
        <dbReference type="Pfam" id="PF20511"/>
    </source>
</evidence>
<feature type="binding site" evidence="8">
    <location>
        <position position="94"/>
    </location>
    <ligand>
        <name>Zn(2+)</name>
        <dbReference type="ChEBI" id="CHEBI:29105"/>
    </ligand>
</feature>
<dbReference type="STRING" id="117157.SAMN04489717_2950"/>
<organism evidence="10 11">
    <name type="scientific">Actinopolymorpha singaporensis</name>
    <dbReference type="NCBI Taxonomy" id="117157"/>
    <lineage>
        <taxon>Bacteria</taxon>
        <taxon>Bacillati</taxon>
        <taxon>Actinomycetota</taxon>
        <taxon>Actinomycetes</taxon>
        <taxon>Propionibacteriales</taxon>
        <taxon>Actinopolymorphaceae</taxon>
        <taxon>Actinopolymorpha</taxon>
    </lineage>
</organism>
<dbReference type="RefSeq" id="WP_092654144.1">
    <property type="nucleotide sequence ID" value="NZ_LT629732.1"/>
</dbReference>
<name>A0A1H1SVE8_9ACTN</name>
<evidence type="ECO:0000313" key="10">
    <source>
        <dbReference type="EMBL" id="SDS51960.1"/>
    </source>
</evidence>
<dbReference type="GO" id="GO:0004476">
    <property type="term" value="F:mannose-6-phosphate isomerase activity"/>
    <property type="evidence" value="ECO:0007669"/>
    <property type="project" value="UniProtKB-EC"/>
</dbReference>
<protein>
    <recommendedName>
        <fullName evidence="3">mannose-6-phosphate isomerase</fullName>
        <ecNumber evidence="3">5.3.1.8</ecNumber>
    </recommendedName>
</protein>
<dbReference type="Gene3D" id="1.10.441.10">
    <property type="entry name" value="Phosphomannose Isomerase, domain 2"/>
    <property type="match status" value="1"/>
</dbReference>
<dbReference type="EMBL" id="LT629732">
    <property type="protein sequence ID" value="SDS51960.1"/>
    <property type="molecule type" value="Genomic_DNA"/>
</dbReference>
<dbReference type="CDD" id="cd07011">
    <property type="entry name" value="cupin_PMI_type_I_N"/>
    <property type="match status" value="1"/>
</dbReference>
<comment type="catalytic activity">
    <reaction evidence="1">
        <text>D-mannose 6-phosphate = D-fructose 6-phosphate</text>
        <dbReference type="Rhea" id="RHEA:12356"/>
        <dbReference type="ChEBI" id="CHEBI:58735"/>
        <dbReference type="ChEBI" id="CHEBI:61527"/>
        <dbReference type="EC" id="5.3.1.8"/>
    </reaction>
</comment>
<evidence type="ECO:0000256" key="4">
    <source>
        <dbReference type="ARBA" id="ARBA00022723"/>
    </source>
</evidence>
<evidence type="ECO:0000256" key="8">
    <source>
        <dbReference type="PIRSR" id="PIRSR001480-2"/>
    </source>
</evidence>
<dbReference type="Gene3D" id="2.60.120.10">
    <property type="entry name" value="Jelly Rolls"/>
    <property type="match status" value="2"/>
</dbReference>
<evidence type="ECO:0000256" key="5">
    <source>
        <dbReference type="ARBA" id="ARBA00022833"/>
    </source>
</evidence>
<evidence type="ECO:0000256" key="6">
    <source>
        <dbReference type="ARBA" id="ARBA00023235"/>
    </source>
</evidence>
<dbReference type="PRINTS" id="PR00714">
    <property type="entry name" value="MAN6PISMRASE"/>
</dbReference>
<sequence length="387" mass="40611">MHLLDNPIRPYAWGSPTAIPAMLGVKPTGEPQAELWMGAHPGSPSGLVGKEQTLLDLISADPEGELGSPCVREFGPRLPFLLKVLAAENPLSLQAHPDPEQAKAGFERENADGVPLSAPHRNYKDGDAKPELICALTDFEALVGFRPPAETLEVVGEFGVSELEPLLAQLREQPDEEGMRAAFTMLMTAPADRQRAVVDAVVAACAGRSGPAADLACRLGEKYPGDPGVVAALLLNHVRLAPGEALYLPAGNLHAYVHGVGVEILANSDNVLRGGLTSKHIDLPELLRILDFTPRPAEILTADDEGRYATPASEFRLSRHVVTGGTEVTLDPAGPQILLCVEGTVAARGETGKVDLTPGRSAWAGAAEGTVTLAGDGVVFRATAGIG</sequence>
<keyword evidence="11" id="KW-1185">Reference proteome</keyword>
<keyword evidence="6 10" id="KW-0413">Isomerase</keyword>
<dbReference type="GO" id="GO:0008270">
    <property type="term" value="F:zinc ion binding"/>
    <property type="evidence" value="ECO:0007669"/>
    <property type="project" value="InterPro"/>
</dbReference>
<dbReference type="AlphaFoldDB" id="A0A1H1SVE8"/>
<dbReference type="PIRSF" id="PIRSF001480">
    <property type="entry name" value="Mannose-6-phosphate_isomerase"/>
    <property type="match status" value="1"/>
</dbReference>
<feature type="active site" evidence="7">
    <location>
        <position position="273"/>
    </location>
</feature>
<dbReference type="Pfam" id="PF20511">
    <property type="entry name" value="PMI_typeI_cat"/>
    <property type="match status" value="1"/>
</dbReference>
<dbReference type="GO" id="GO:0005975">
    <property type="term" value="P:carbohydrate metabolic process"/>
    <property type="evidence" value="ECO:0007669"/>
    <property type="project" value="InterPro"/>
</dbReference>
<keyword evidence="4 8" id="KW-0479">Metal-binding</keyword>
<dbReference type="InterPro" id="IPR011051">
    <property type="entry name" value="RmlC_Cupin_sf"/>
</dbReference>
<comment type="cofactor">
    <cofactor evidence="8">
        <name>Zn(2+)</name>
        <dbReference type="ChEBI" id="CHEBI:29105"/>
    </cofactor>
    <text evidence="8">Binds 1 zinc ion per subunit.</text>
</comment>
<evidence type="ECO:0000256" key="1">
    <source>
        <dbReference type="ARBA" id="ARBA00000757"/>
    </source>
</evidence>
<dbReference type="InterPro" id="IPR001250">
    <property type="entry name" value="Man6P_Isoase-1"/>
</dbReference>
<dbReference type="OrthoDB" id="9792649at2"/>
<keyword evidence="5 8" id="KW-0862">Zinc</keyword>
<dbReference type="InterPro" id="IPR016305">
    <property type="entry name" value="Mannose-6-P_Isomerase"/>
</dbReference>
<dbReference type="InterPro" id="IPR046457">
    <property type="entry name" value="PMI_typeI_cat"/>
</dbReference>
<evidence type="ECO:0000256" key="7">
    <source>
        <dbReference type="PIRSR" id="PIRSR001480-1"/>
    </source>
</evidence>
<dbReference type="NCBIfam" id="TIGR00218">
    <property type="entry name" value="manA"/>
    <property type="match status" value="1"/>
</dbReference>
<evidence type="ECO:0000256" key="3">
    <source>
        <dbReference type="ARBA" id="ARBA00011956"/>
    </source>
</evidence>
<accession>A0A1H1SVE8</accession>
<evidence type="ECO:0000313" key="11">
    <source>
        <dbReference type="Proteomes" id="UP000198983"/>
    </source>
</evidence>
<feature type="domain" description="Phosphomannose isomerase type I catalytic" evidence="9">
    <location>
        <begin position="4"/>
        <end position="147"/>
    </location>
</feature>
<dbReference type="InterPro" id="IPR014710">
    <property type="entry name" value="RmlC-like_jellyroll"/>
</dbReference>
<feature type="binding site" evidence="8">
    <location>
        <position position="131"/>
    </location>
    <ligand>
        <name>Zn(2+)</name>
        <dbReference type="ChEBI" id="CHEBI:29105"/>
    </ligand>
</feature>
<proteinExistence type="inferred from homology"/>
<feature type="binding site" evidence="8">
    <location>
        <position position="96"/>
    </location>
    <ligand>
        <name>Zn(2+)</name>
        <dbReference type="ChEBI" id="CHEBI:29105"/>
    </ligand>
</feature>
<gene>
    <name evidence="10" type="ORF">SAMN04489717_2950</name>
</gene>
<reference evidence="10 11" key="1">
    <citation type="submission" date="2016-10" db="EMBL/GenBank/DDBJ databases">
        <authorList>
            <person name="de Groot N.N."/>
        </authorList>
    </citation>
    <scope>NUCLEOTIDE SEQUENCE [LARGE SCALE GENOMIC DNA]</scope>
    <source>
        <strain evidence="10 11">DSM 22024</strain>
    </source>
</reference>